<proteinExistence type="predicted"/>
<evidence type="ECO:0000313" key="2">
    <source>
        <dbReference type="Proteomes" id="UP000562395"/>
    </source>
</evidence>
<gene>
    <name evidence="1" type="ORF">GGQ88_000122</name>
</gene>
<dbReference type="AlphaFoldDB" id="A0A7W5ZSX9"/>
<dbReference type="Proteomes" id="UP000562395">
    <property type="component" value="Unassembled WGS sequence"/>
</dbReference>
<keyword evidence="2" id="KW-1185">Reference proteome</keyword>
<accession>A0A7W5ZSX9</accession>
<organism evidence="1 2">
    <name type="scientific">Novosphingobium hassiacum</name>
    <dbReference type="NCBI Taxonomy" id="173676"/>
    <lineage>
        <taxon>Bacteria</taxon>
        <taxon>Pseudomonadati</taxon>
        <taxon>Pseudomonadota</taxon>
        <taxon>Alphaproteobacteria</taxon>
        <taxon>Sphingomonadales</taxon>
        <taxon>Sphingomonadaceae</taxon>
        <taxon>Novosphingobium</taxon>
    </lineage>
</organism>
<dbReference type="EMBL" id="JACICY010000001">
    <property type="protein sequence ID" value="MBB3858882.1"/>
    <property type="molecule type" value="Genomic_DNA"/>
</dbReference>
<evidence type="ECO:0000313" key="1">
    <source>
        <dbReference type="EMBL" id="MBB3858882.1"/>
    </source>
</evidence>
<comment type="caution">
    <text evidence="1">The sequence shown here is derived from an EMBL/GenBank/DDBJ whole genome shotgun (WGS) entry which is preliminary data.</text>
</comment>
<reference evidence="1 2" key="1">
    <citation type="submission" date="2020-08" db="EMBL/GenBank/DDBJ databases">
        <title>Genomic Encyclopedia of Type Strains, Phase IV (KMG-IV): sequencing the most valuable type-strain genomes for metagenomic binning, comparative biology and taxonomic classification.</title>
        <authorList>
            <person name="Goeker M."/>
        </authorList>
    </citation>
    <scope>NUCLEOTIDE SEQUENCE [LARGE SCALE GENOMIC DNA]</scope>
    <source>
        <strain evidence="1 2">DSM 14552</strain>
    </source>
</reference>
<protein>
    <submittedName>
        <fullName evidence="1">Uncharacterized protein</fullName>
    </submittedName>
</protein>
<sequence length="136" mass="13778">MVALVGPRSTPEKVGSERAIPLTANAKVFQGAMVQVSAAGFGVAATATAANIAAGVARETVDNAGGANGAVAVKTRRGIFRFANSAAGDLITRSEIGKQVFVVDDQTVAKTNNAGARPVAGTCFDVDAQGVWVEFL</sequence>
<dbReference type="RefSeq" id="WP_183611091.1">
    <property type="nucleotide sequence ID" value="NZ_JACICY010000001.1"/>
</dbReference>
<name>A0A7W5ZSX9_9SPHN</name>